<dbReference type="PRINTS" id="PR00168">
    <property type="entry name" value="KCNECHANNEL"/>
</dbReference>
<dbReference type="AlphaFoldDB" id="A0A8C5PHW3"/>
<sequence length="160" mass="17931">MLRMDTANETMASQDNGSLQGPTQLASNGGNNEYLYILIVLCFYGIFLMGIMLVYMRSKKKEKEDNLLFLYKDEERHWIEYRKTTPILSVPKSFQNTSILNVLQESVGPALSCSSCQVEGSSLSSESSCSDVPFTIQEEAADGLLQEGHEPEENHSIHQN</sequence>
<dbReference type="InterPro" id="IPR000369">
    <property type="entry name" value="K_chnl_KCNE"/>
</dbReference>
<name>A0A8C5PHW3_9ANUR</name>
<evidence type="ECO:0000256" key="7">
    <source>
        <dbReference type="SAM" id="Phobius"/>
    </source>
</evidence>
<keyword evidence="3 7" id="KW-0812">Transmembrane</keyword>
<dbReference type="OrthoDB" id="6422957at2759"/>
<evidence type="ECO:0000256" key="5">
    <source>
        <dbReference type="ARBA" id="ARBA00023136"/>
    </source>
</evidence>
<gene>
    <name evidence="8" type="primary">KCNE4</name>
</gene>
<accession>A0A8C5PHW3</accession>
<feature type="region of interest" description="Disordered" evidence="6">
    <location>
        <begin position="1"/>
        <end position="23"/>
    </location>
</feature>
<dbReference type="Ensembl" id="ENSLLET00000023939.1">
    <property type="protein sequence ID" value="ENSLLEP00000023063.1"/>
    <property type="gene ID" value="ENSLLEG00000014634.1"/>
</dbReference>
<dbReference type="GO" id="GO:0086091">
    <property type="term" value="P:regulation of heart rate by cardiac conduction"/>
    <property type="evidence" value="ECO:0007669"/>
    <property type="project" value="TreeGrafter"/>
</dbReference>
<reference evidence="8" key="2">
    <citation type="submission" date="2025-09" db="UniProtKB">
        <authorList>
            <consortium name="Ensembl"/>
        </authorList>
    </citation>
    <scope>IDENTIFICATION</scope>
</reference>
<dbReference type="GO" id="GO:0060307">
    <property type="term" value="P:regulation of ventricular cardiac muscle cell membrane repolarization"/>
    <property type="evidence" value="ECO:0007669"/>
    <property type="project" value="TreeGrafter"/>
</dbReference>
<dbReference type="GO" id="GO:1902282">
    <property type="term" value="F:voltage-gated potassium channel activity involved in ventricular cardiac muscle cell action potential repolarization"/>
    <property type="evidence" value="ECO:0007669"/>
    <property type="project" value="TreeGrafter"/>
</dbReference>
<feature type="compositionally biased region" description="Polar residues" evidence="6">
    <location>
        <begin position="7"/>
        <end position="23"/>
    </location>
</feature>
<dbReference type="GO" id="GO:0005251">
    <property type="term" value="F:delayed rectifier potassium channel activity"/>
    <property type="evidence" value="ECO:0007669"/>
    <property type="project" value="TreeGrafter"/>
</dbReference>
<evidence type="ECO:0000256" key="3">
    <source>
        <dbReference type="ARBA" id="ARBA00022692"/>
    </source>
</evidence>
<organism evidence="8 9">
    <name type="scientific">Leptobrachium leishanense</name>
    <name type="common">Leishan spiny toad</name>
    <dbReference type="NCBI Taxonomy" id="445787"/>
    <lineage>
        <taxon>Eukaryota</taxon>
        <taxon>Metazoa</taxon>
        <taxon>Chordata</taxon>
        <taxon>Craniata</taxon>
        <taxon>Vertebrata</taxon>
        <taxon>Euteleostomi</taxon>
        <taxon>Amphibia</taxon>
        <taxon>Batrachia</taxon>
        <taxon>Anura</taxon>
        <taxon>Pelobatoidea</taxon>
        <taxon>Megophryidae</taxon>
        <taxon>Leptobrachium</taxon>
    </lineage>
</organism>
<dbReference type="PANTHER" id="PTHR15282:SF9">
    <property type="entry name" value="POTASSIUM VOLTAGE-GATED CHANNEL SUBFAMILY E MEMBER 4"/>
    <property type="match status" value="1"/>
</dbReference>
<comment type="subcellular location">
    <subcellularLocation>
        <location evidence="1">Membrane</location>
        <topology evidence="1">Single-pass membrane protein</topology>
    </subcellularLocation>
</comment>
<evidence type="ECO:0000256" key="1">
    <source>
        <dbReference type="ARBA" id="ARBA00004167"/>
    </source>
</evidence>
<evidence type="ECO:0000313" key="9">
    <source>
        <dbReference type="Proteomes" id="UP000694569"/>
    </source>
</evidence>
<dbReference type="GeneTree" id="ENSGT00390000013776"/>
<dbReference type="Pfam" id="PF02060">
    <property type="entry name" value="ISK_Channel"/>
    <property type="match status" value="1"/>
</dbReference>
<keyword evidence="4 7" id="KW-1133">Transmembrane helix</keyword>
<evidence type="ECO:0000256" key="6">
    <source>
        <dbReference type="SAM" id="MobiDB-lite"/>
    </source>
</evidence>
<keyword evidence="5 7" id="KW-0472">Membrane</keyword>
<evidence type="ECO:0000256" key="4">
    <source>
        <dbReference type="ARBA" id="ARBA00022989"/>
    </source>
</evidence>
<dbReference type="GO" id="GO:0015459">
    <property type="term" value="F:potassium channel regulator activity"/>
    <property type="evidence" value="ECO:0007669"/>
    <property type="project" value="TreeGrafter"/>
</dbReference>
<comment type="similarity">
    <text evidence="2">Belongs to the potassium channel KCNE family.</text>
</comment>
<protein>
    <submittedName>
        <fullName evidence="8">Potassium voltage-gated channel subfamily E regulatory subunit 4</fullName>
    </submittedName>
</protein>
<dbReference type="PANTHER" id="PTHR15282">
    <property type="entry name" value="POTASSIUM VOLTAGE-GATED CHANNEL SUBFAMILY E MEMBER 1, 3"/>
    <property type="match status" value="1"/>
</dbReference>
<evidence type="ECO:0000313" key="8">
    <source>
        <dbReference type="Ensembl" id="ENSLLEP00000023063.1"/>
    </source>
</evidence>
<dbReference type="Proteomes" id="UP000694569">
    <property type="component" value="Unplaced"/>
</dbReference>
<dbReference type="GO" id="GO:0008076">
    <property type="term" value="C:voltage-gated potassium channel complex"/>
    <property type="evidence" value="ECO:0007669"/>
    <property type="project" value="TreeGrafter"/>
</dbReference>
<proteinExistence type="inferred from homology"/>
<reference evidence="8" key="1">
    <citation type="submission" date="2025-08" db="UniProtKB">
        <authorList>
            <consortium name="Ensembl"/>
        </authorList>
    </citation>
    <scope>IDENTIFICATION</scope>
</reference>
<dbReference type="GO" id="GO:0044325">
    <property type="term" value="F:transmembrane transporter binding"/>
    <property type="evidence" value="ECO:0007669"/>
    <property type="project" value="TreeGrafter"/>
</dbReference>
<keyword evidence="9" id="KW-1185">Reference proteome</keyword>
<feature type="transmembrane region" description="Helical" evidence="7">
    <location>
        <begin position="34"/>
        <end position="55"/>
    </location>
</feature>
<dbReference type="GO" id="GO:0097623">
    <property type="term" value="P:potassium ion export across plasma membrane"/>
    <property type="evidence" value="ECO:0007669"/>
    <property type="project" value="TreeGrafter"/>
</dbReference>
<evidence type="ECO:0000256" key="2">
    <source>
        <dbReference type="ARBA" id="ARBA00005688"/>
    </source>
</evidence>